<gene>
    <name evidence="2" type="ORF">KIL84_009344</name>
</gene>
<sequence length="126" mass="13073">MLHPRGRCSATCWRLNLTLPPTTSGARAPALCFPRHCARAGVIPGASPGVAGMLSELHVSKGPVPCSPSPLDTEDPATSTPGALSHPGHGQWDADARPGPCPITARILKGTFQPQPGDEASPWSRP</sequence>
<name>A0A9D4B3W4_9SAUR</name>
<dbReference type="Proteomes" id="UP000827986">
    <property type="component" value="Unassembled WGS sequence"/>
</dbReference>
<organism evidence="2 3">
    <name type="scientific">Mauremys mutica</name>
    <name type="common">yellowpond turtle</name>
    <dbReference type="NCBI Taxonomy" id="74926"/>
    <lineage>
        <taxon>Eukaryota</taxon>
        <taxon>Metazoa</taxon>
        <taxon>Chordata</taxon>
        <taxon>Craniata</taxon>
        <taxon>Vertebrata</taxon>
        <taxon>Euteleostomi</taxon>
        <taxon>Archelosauria</taxon>
        <taxon>Testudinata</taxon>
        <taxon>Testudines</taxon>
        <taxon>Cryptodira</taxon>
        <taxon>Durocryptodira</taxon>
        <taxon>Testudinoidea</taxon>
        <taxon>Geoemydidae</taxon>
        <taxon>Geoemydinae</taxon>
        <taxon>Mauremys</taxon>
    </lineage>
</organism>
<comment type="caution">
    <text evidence="2">The sequence shown here is derived from an EMBL/GenBank/DDBJ whole genome shotgun (WGS) entry which is preliminary data.</text>
</comment>
<evidence type="ECO:0000313" key="2">
    <source>
        <dbReference type="EMBL" id="KAH1180508.1"/>
    </source>
</evidence>
<proteinExistence type="predicted"/>
<reference evidence="2" key="1">
    <citation type="submission" date="2021-09" db="EMBL/GenBank/DDBJ databases">
        <title>The genome of Mauremys mutica provides insights into the evolution of semi-aquatic lifestyle.</title>
        <authorList>
            <person name="Gong S."/>
            <person name="Gao Y."/>
        </authorList>
    </citation>
    <scope>NUCLEOTIDE SEQUENCE</scope>
    <source>
        <strain evidence="2">MM-2020</strain>
        <tissue evidence="2">Muscle</tissue>
    </source>
</reference>
<dbReference type="AlphaFoldDB" id="A0A9D4B3W4"/>
<accession>A0A9D4B3W4</accession>
<protein>
    <submittedName>
        <fullName evidence="2">Uncharacterized protein</fullName>
    </submittedName>
</protein>
<dbReference type="EMBL" id="JAHDVG010000470">
    <property type="protein sequence ID" value="KAH1180508.1"/>
    <property type="molecule type" value="Genomic_DNA"/>
</dbReference>
<keyword evidence="3" id="KW-1185">Reference proteome</keyword>
<evidence type="ECO:0000256" key="1">
    <source>
        <dbReference type="SAM" id="MobiDB-lite"/>
    </source>
</evidence>
<evidence type="ECO:0000313" key="3">
    <source>
        <dbReference type="Proteomes" id="UP000827986"/>
    </source>
</evidence>
<feature type="region of interest" description="Disordered" evidence="1">
    <location>
        <begin position="62"/>
        <end position="100"/>
    </location>
</feature>